<evidence type="ECO:0000313" key="3">
    <source>
        <dbReference type="Proteomes" id="UP000799537"/>
    </source>
</evidence>
<evidence type="ECO:0000313" key="2">
    <source>
        <dbReference type="EMBL" id="KAF2164051.1"/>
    </source>
</evidence>
<dbReference type="RefSeq" id="XP_033664940.1">
    <property type="nucleotide sequence ID" value="XM_033807671.1"/>
</dbReference>
<dbReference type="OrthoDB" id="3647231at2759"/>
<dbReference type="Pfam" id="PF06985">
    <property type="entry name" value="HET"/>
    <property type="match status" value="1"/>
</dbReference>
<feature type="domain" description="Heterokaryon incompatibility" evidence="1">
    <location>
        <begin position="56"/>
        <end position="228"/>
    </location>
</feature>
<dbReference type="InterPro" id="IPR052895">
    <property type="entry name" value="HetReg/Transcr_Mod"/>
</dbReference>
<dbReference type="EMBL" id="ML993605">
    <property type="protein sequence ID" value="KAF2164051.1"/>
    <property type="molecule type" value="Genomic_DNA"/>
</dbReference>
<sequence length="276" mass="31478">MSKRKRSCSLAFTHEPLAHPSKDIRLLRFKSKHDLGELRMMDCEVTTWPFEKAPPYAAASYVWGSPEHTSWVTLNDRHYEVRRNCYDALSQIRRQAPDSYVWRDSICINQDDLDEKALQVAMMGDIYQRANMVYSCVGEHSDGSGDVIEVVREVASYVRSISPNPGSNLGSLARQKICEITSCPGRDTGGEVMHDYSLYHRCLDPSFKSAFTVIGNRPYWNRVWIVQEVRLAEHCLILCGENHISVDDFGTFMKVMYENESGDVARDVDGPNSRIN</sequence>
<dbReference type="GeneID" id="54560943"/>
<keyword evidence="3" id="KW-1185">Reference proteome</keyword>
<gene>
    <name evidence="2" type="ORF">M409DRAFT_25400</name>
</gene>
<dbReference type="PANTHER" id="PTHR24148:SF73">
    <property type="entry name" value="HET DOMAIN PROTEIN (AFU_ORTHOLOGUE AFUA_8G01020)"/>
    <property type="match status" value="1"/>
</dbReference>
<organism evidence="2 3">
    <name type="scientific">Zasmidium cellare ATCC 36951</name>
    <dbReference type="NCBI Taxonomy" id="1080233"/>
    <lineage>
        <taxon>Eukaryota</taxon>
        <taxon>Fungi</taxon>
        <taxon>Dikarya</taxon>
        <taxon>Ascomycota</taxon>
        <taxon>Pezizomycotina</taxon>
        <taxon>Dothideomycetes</taxon>
        <taxon>Dothideomycetidae</taxon>
        <taxon>Mycosphaerellales</taxon>
        <taxon>Mycosphaerellaceae</taxon>
        <taxon>Zasmidium</taxon>
    </lineage>
</organism>
<dbReference type="InterPro" id="IPR010730">
    <property type="entry name" value="HET"/>
</dbReference>
<reference evidence="2" key="1">
    <citation type="journal article" date="2020" name="Stud. Mycol.">
        <title>101 Dothideomycetes genomes: a test case for predicting lifestyles and emergence of pathogens.</title>
        <authorList>
            <person name="Haridas S."/>
            <person name="Albert R."/>
            <person name="Binder M."/>
            <person name="Bloem J."/>
            <person name="Labutti K."/>
            <person name="Salamov A."/>
            <person name="Andreopoulos B."/>
            <person name="Baker S."/>
            <person name="Barry K."/>
            <person name="Bills G."/>
            <person name="Bluhm B."/>
            <person name="Cannon C."/>
            <person name="Castanera R."/>
            <person name="Culley D."/>
            <person name="Daum C."/>
            <person name="Ezra D."/>
            <person name="Gonzalez J."/>
            <person name="Henrissat B."/>
            <person name="Kuo A."/>
            <person name="Liang C."/>
            <person name="Lipzen A."/>
            <person name="Lutzoni F."/>
            <person name="Magnuson J."/>
            <person name="Mondo S."/>
            <person name="Nolan M."/>
            <person name="Ohm R."/>
            <person name="Pangilinan J."/>
            <person name="Park H.-J."/>
            <person name="Ramirez L."/>
            <person name="Alfaro M."/>
            <person name="Sun H."/>
            <person name="Tritt A."/>
            <person name="Yoshinaga Y."/>
            <person name="Zwiers L.-H."/>
            <person name="Turgeon B."/>
            <person name="Goodwin S."/>
            <person name="Spatafora J."/>
            <person name="Crous P."/>
            <person name="Grigoriev I."/>
        </authorList>
    </citation>
    <scope>NUCLEOTIDE SEQUENCE</scope>
    <source>
        <strain evidence="2">ATCC 36951</strain>
    </source>
</reference>
<dbReference type="AlphaFoldDB" id="A0A6A6CAH3"/>
<protein>
    <recommendedName>
        <fullName evidence="1">Heterokaryon incompatibility domain-containing protein</fullName>
    </recommendedName>
</protein>
<dbReference type="Proteomes" id="UP000799537">
    <property type="component" value="Unassembled WGS sequence"/>
</dbReference>
<accession>A0A6A6CAH3</accession>
<evidence type="ECO:0000259" key="1">
    <source>
        <dbReference type="Pfam" id="PF06985"/>
    </source>
</evidence>
<dbReference type="PANTHER" id="PTHR24148">
    <property type="entry name" value="ANKYRIN REPEAT DOMAIN-CONTAINING PROTEIN 39 HOMOLOG-RELATED"/>
    <property type="match status" value="1"/>
</dbReference>
<proteinExistence type="predicted"/>
<name>A0A6A6CAH3_ZASCE</name>